<dbReference type="InterPro" id="IPR002347">
    <property type="entry name" value="SDR_fam"/>
</dbReference>
<dbReference type="InterPro" id="IPR036291">
    <property type="entry name" value="NAD(P)-bd_dom_sf"/>
</dbReference>
<sequence length="58" mass="6272">MNMQGDTMTAVEAFAKHAPLKRVAKPDEVWNLVLYLASNESIYSTGSQFVVDGGIAAQ</sequence>
<dbReference type="Proteomes" id="UP000239326">
    <property type="component" value="Chromosome"/>
</dbReference>
<evidence type="ECO:0000313" key="2">
    <source>
        <dbReference type="Proteomes" id="UP000239326"/>
    </source>
</evidence>
<dbReference type="Pfam" id="PF13561">
    <property type="entry name" value="adh_short_C2"/>
    <property type="match status" value="1"/>
</dbReference>
<evidence type="ECO:0008006" key="3">
    <source>
        <dbReference type="Google" id="ProtNLM"/>
    </source>
</evidence>
<dbReference type="OrthoDB" id="9789398at2"/>
<dbReference type="SUPFAM" id="SSF51735">
    <property type="entry name" value="NAD(P)-binding Rossmann-fold domains"/>
    <property type="match status" value="1"/>
</dbReference>
<reference evidence="1 2" key="1">
    <citation type="submission" date="2018-03" db="EMBL/GenBank/DDBJ databases">
        <title>Genome sequencing of Simplicispira sp.</title>
        <authorList>
            <person name="Kim S.-J."/>
            <person name="Heo J."/>
            <person name="Kwon S.-W."/>
        </authorList>
    </citation>
    <scope>NUCLEOTIDE SEQUENCE [LARGE SCALE GENOMIC DNA]</scope>
    <source>
        <strain evidence="1 2">SC1-8</strain>
    </source>
</reference>
<dbReference type="Gene3D" id="3.40.50.720">
    <property type="entry name" value="NAD(P)-binding Rossmann-like Domain"/>
    <property type="match status" value="1"/>
</dbReference>
<keyword evidence="2" id="KW-1185">Reference proteome</keyword>
<organism evidence="1 2">
    <name type="scientific">Simplicispira suum</name>
    <dbReference type="NCBI Taxonomy" id="2109915"/>
    <lineage>
        <taxon>Bacteria</taxon>
        <taxon>Pseudomonadati</taxon>
        <taxon>Pseudomonadota</taxon>
        <taxon>Betaproteobacteria</taxon>
        <taxon>Burkholderiales</taxon>
        <taxon>Comamonadaceae</taxon>
        <taxon>Simplicispira</taxon>
    </lineage>
</organism>
<dbReference type="KEGG" id="simp:C6571_00760"/>
<dbReference type="AlphaFoldDB" id="A0A2S0N4N2"/>
<accession>A0A2S0N4N2</accession>
<protein>
    <recommendedName>
        <fullName evidence="3">Short-chain dehydrogenase</fullName>
    </recommendedName>
</protein>
<dbReference type="RefSeq" id="WP_106447952.1">
    <property type="nucleotide sequence ID" value="NZ_CP027669.1"/>
</dbReference>
<name>A0A2S0N4N2_9BURK</name>
<evidence type="ECO:0000313" key="1">
    <source>
        <dbReference type="EMBL" id="AVO42977.1"/>
    </source>
</evidence>
<dbReference type="EMBL" id="CP027669">
    <property type="protein sequence ID" value="AVO42977.1"/>
    <property type="molecule type" value="Genomic_DNA"/>
</dbReference>
<proteinExistence type="predicted"/>
<gene>
    <name evidence="1" type="ORF">C6571_00760</name>
</gene>